<comment type="caution">
    <text evidence="2">The sequence shown here is derived from an EMBL/GenBank/DDBJ whole genome shotgun (WGS) entry which is preliminary data.</text>
</comment>
<dbReference type="AlphaFoldDB" id="A0A0V1DLC0"/>
<dbReference type="EMBL" id="JYDT01003810">
    <property type="protein sequence ID" value="KRY62104.1"/>
    <property type="molecule type" value="Genomic_DNA"/>
</dbReference>
<name>A0A0V1DLC0_TRIPS</name>
<organism evidence="2 3">
    <name type="scientific">Trichinella pseudospiralis</name>
    <name type="common">Parasitic roundworm</name>
    <dbReference type="NCBI Taxonomy" id="6337"/>
    <lineage>
        <taxon>Eukaryota</taxon>
        <taxon>Metazoa</taxon>
        <taxon>Ecdysozoa</taxon>
        <taxon>Nematoda</taxon>
        <taxon>Enoplea</taxon>
        <taxon>Dorylaimia</taxon>
        <taxon>Trichinellida</taxon>
        <taxon>Trichinellidae</taxon>
        <taxon>Trichinella</taxon>
    </lineage>
</organism>
<feature type="non-terminal residue" evidence="2">
    <location>
        <position position="1"/>
    </location>
</feature>
<feature type="region of interest" description="Disordered" evidence="1">
    <location>
        <begin position="1"/>
        <end position="30"/>
    </location>
</feature>
<evidence type="ECO:0000313" key="3">
    <source>
        <dbReference type="Proteomes" id="UP000054995"/>
    </source>
</evidence>
<accession>A0A0V1DLC0</accession>
<reference evidence="2 3" key="1">
    <citation type="submission" date="2015-01" db="EMBL/GenBank/DDBJ databases">
        <title>Evolution of Trichinella species and genotypes.</title>
        <authorList>
            <person name="Korhonen P.K."/>
            <person name="Edoardo P."/>
            <person name="Giuseppe L.R."/>
            <person name="Gasser R.B."/>
        </authorList>
    </citation>
    <scope>NUCLEOTIDE SEQUENCE [LARGE SCALE GENOMIC DNA]</scope>
    <source>
        <strain evidence="2">ISS470</strain>
    </source>
</reference>
<sequence length="30" mass="3471">LAIFRKSSKFPRNSKFSRKSGFHQSGHDGY</sequence>
<proteinExistence type="predicted"/>
<protein>
    <submittedName>
        <fullName evidence="2">Uncharacterized protein</fullName>
    </submittedName>
</protein>
<keyword evidence="3" id="KW-1185">Reference proteome</keyword>
<evidence type="ECO:0000313" key="2">
    <source>
        <dbReference type="EMBL" id="KRY62104.1"/>
    </source>
</evidence>
<gene>
    <name evidence="2" type="ORF">T4D_10129</name>
</gene>
<evidence type="ECO:0000256" key="1">
    <source>
        <dbReference type="SAM" id="MobiDB-lite"/>
    </source>
</evidence>
<dbReference type="Proteomes" id="UP000054995">
    <property type="component" value="Unassembled WGS sequence"/>
</dbReference>